<dbReference type="InterPro" id="IPR016130">
    <property type="entry name" value="Tyr_Pase_AS"/>
</dbReference>
<keyword evidence="3" id="KW-0378">Hydrolase</keyword>
<dbReference type="GO" id="GO:0008045">
    <property type="term" value="P:motor neuron axon guidance"/>
    <property type="evidence" value="ECO:0007669"/>
    <property type="project" value="TreeGrafter"/>
</dbReference>
<dbReference type="GO" id="GO:0004725">
    <property type="term" value="F:protein tyrosine phosphatase activity"/>
    <property type="evidence" value="ECO:0007669"/>
    <property type="project" value="UniProtKB-EC"/>
</dbReference>
<gene>
    <name evidence="8" type="ORF">X777_13800</name>
</gene>
<dbReference type="InterPro" id="IPR000387">
    <property type="entry name" value="Tyr_Pase_dom"/>
</dbReference>
<keyword evidence="9" id="KW-1185">Reference proteome</keyword>
<sequence length="615" mass="70512">RKRQTAIKLILHNEIPLSSNIEDYEHERHFVISNSKQSLSTLSDRQSRVTSYHHYEEIKEITWIVKVKDFDTFVKQAIETGLLNQQCEKLPKRHTQSCVHGKLPQNIIKNRCENLVPNDDTRVVLKQLPSDPHSDYINANYITRMIWQENVLIICMLTNVIENGKTKCEQYWPDIGNKKKYGNIIVLNAKQHVSADYCFRTFQITYGRETRKVEHLHYTAWPDRGVPLYTHSIVTYLKKLLATPPGNGSVVVHCSTGVGRTGVIILCDICLRQAAAEGVVDIFAKTVSIRSERANIIHSKQQYLLAHLVLMECLLSMPTTLPCNKMLPKQIQELKKQLPEQQQRLQNTAWQDEALQPIPLAPPLSECNRKKNRFPELISDKISRIYLTRYPASDEDSDYLSAVYVDGVKLQKQYLATQLPMPSTISDFWRMVAEFKVELILMLQLPDPQDPTCCGIAPASGEFKPTPYLNITVKEIVELKYHTSQKLLLVDNSEKPSRDRSVTILRLTEWEPGRNQPPPSVITMVMFWQAAERIARGDGPTVTICHDGVTGCGLYLALSFLLERMAVEKEFDVYSAVRAVRRSRPDFVESLEHLEYLYNAAVAYLEHFKPYANFS</sequence>
<name>A0A026VY74_OOCBI</name>
<evidence type="ECO:0000256" key="3">
    <source>
        <dbReference type="ARBA" id="ARBA00022801"/>
    </source>
</evidence>
<evidence type="ECO:0000256" key="5">
    <source>
        <dbReference type="ARBA" id="ARBA00051722"/>
    </source>
</evidence>
<protein>
    <recommendedName>
        <fullName evidence="2">protein-tyrosine-phosphatase</fullName>
        <ecNumber evidence="2">3.1.3.48</ecNumber>
    </recommendedName>
</protein>
<dbReference type="Pfam" id="PF00102">
    <property type="entry name" value="Y_phosphatase"/>
    <property type="match status" value="2"/>
</dbReference>
<dbReference type="PRINTS" id="PR00700">
    <property type="entry name" value="PRTYPHPHTASE"/>
</dbReference>
<dbReference type="PROSITE" id="PS00383">
    <property type="entry name" value="TYR_PHOSPHATASE_1"/>
    <property type="match status" value="1"/>
</dbReference>
<feature type="domain" description="Tyrosine-protein phosphatase" evidence="6">
    <location>
        <begin position="83"/>
        <end position="313"/>
    </location>
</feature>
<dbReference type="EMBL" id="KK107626">
    <property type="protein sequence ID" value="EZA48421.1"/>
    <property type="molecule type" value="Genomic_DNA"/>
</dbReference>
<dbReference type="STRING" id="2015173.A0A026VY74"/>
<dbReference type="PANTHER" id="PTHR19134">
    <property type="entry name" value="RECEPTOR-TYPE TYROSINE-PROTEIN PHOSPHATASE"/>
    <property type="match status" value="1"/>
</dbReference>
<organism evidence="8 9">
    <name type="scientific">Ooceraea biroi</name>
    <name type="common">Clonal raider ant</name>
    <name type="synonym">Cerapachys biroi</name>
    <dbReference type="NCBI Taxonomy" id="2015173"/>
    <lineage>
        <taxon>Eukaryota</taxon>
        <taxon>Metazoa</taxon>
        <taxon>Ecdysozoa</taxon>
        <taxon>Arthropoda</taxon>
        <taxon>Hexapoda</taxon>
        <taxon>Insecta</taxon>
        <taxon>Pterygota</taxon>
        <taxon>Neoptera</taxon>
        <taxon>Endopterygota</taxon>
        <taxon>Hymenoptera</taxon>
        <taxon>Apocrita</taxon>
        <taxon>Aculeata</taxon>
        <taxon>Formicoidea</taxon>
        <taxon>Formicidae</taxon>
        <taxon>Dorylinae</taxon>
        <taxon>Ooceraea</taxon>
    </lineage>
</organism>
<dbReference type="PANTHER" id="PTHR19134:SF562">
    <property type="entry name" value="PROTEIN-TYROSINE-PHOSPHATASE"/>
    <property type="match status" value="1"/>
</dbReference>
<dbReference type="OMA" id="QYPTIEA"/>
<evidence type="ECO:0000313" key="9">
    <source>
        <dbReference type="Proteomes" id="UP000053097"/>
    </source>
</evidence>
<dbReference type="InterPro" id="IPR050348">
    <property type="entry name" value="Protein-Tyr_Phosphatase"/>
</dbReference>
<dbReference type="InterPro" id="IPR029021">
    <property type="entry name" value="Prot-tyrosine_phosphatase-like"/>
</dbReference>
<comment type="catalytic activity">
    <reaction evidence="5">
        <text>O-phospho-L-tyrosyl-[protein] + H2O = L-tyrosyl-[protein] + phosphate</text>
        <dbReference type="Rhea" id="RHEA:10684"/>
        <dbReference type="Rhea" id="RHEA-COMP:10136"/>
        <dbReference type="Rhea" id="RHEA-COMP:20101"/>
        <dbReference type="ChEBI" id="CHEBI:15377"/>
        <dbReference type="ChEBI" id="CHEBI:43474"/>
        <dbReference type="ChEBI" id="CHEBI:46858"/>
        <dbReference type="ChEBI" id="CHEBI:61978"/>
        <dbReference type="EC" id="3.1.3.48"/>
    </reaction>
</comment>
<dbReference type="CDD" id="cd00047">
    <property type="entry name" value="PTPc"/>
    <property type="match status" value="1"/>
</dbReference>
<keyword evidence="4" id="KW-0904">Protein phosphatase</keyword>
<evidence type="ECO:0000313" key="8">
    <source>
        <dbReference type="EMBL" id="EZA48421.1"/>
    </source>
</evidence>
<evidence type="ECO:0000256" key="1">
    <source>
        <dbReference type="ARBA" id="ARBA00009580"/>
    </source>
</evidence>
<proteinExistence type="inferred from homology"/>
<evidence type="ECO:0000256" key="4">
    <source>
        <dbReference type="ARBA" id="ARBA00022912"/>
    </source>
</evidence>
<dbReference type="Proteomes" id="UP000053097">
    <property type="component" value="Unassembled WGS sequence"/>
</dbReference>
<dbReference type="PROSITE" id="PS50055">
    <property type="entry name" value="TYR_PHOSPHATASE_PTP"/>
    <property type="match status" value="2"/>
</dbReference>
<dbReference type="FunFam" id="3.90.190.10:FF:000102">
    <property type="entry name" value="Receptor-type tyrosine-protein phosphatase"/>
    <property type="match status" value="1"/>
</dbReference>
<dbReference type="SMART" id="SM00194">
    <property type="entry name" value="PTPc"/>
    <property type="match status" value="2"/>
</dbReference>
<evidence type="ECO:0000259" key="6">
    <source>
        <dbReference type="PROSITE" id="PS50055"/>
    </source>
</evidence>
<evidence type="ECO:0000256" key="2">
    <source>
        <dbReference type="ARBA" id="ARBA00013064"/>
    </source>
</evidence>
<keyword evidence="8" id="KW-0675">Receptor</keyword>
<dbReference type="SUPFAM" id="SSF52799">
    <property type="entry name" value="(Phosphotyrosine protein) phosphatases II"/>
    <property type="match status" value="2"/>
</dbReference>
<comment type="similarity">
    <text evidence="1">Belongs to the protein-tyrosine phosphatase family.</text>
</comment>
<feature type="non-terminal residue" evidence="8">
    <location>
        <position position="1"/>
    </location>
</feature>
<dbReference type="EC" id="3.1.3.48" evidence="2"/>
<evidence type="ECO:0000259" key="7">
    <source>
        <dbReference type="PROSITE" id="PS50056"/>
    </source>
</evidence>
<feature type="domain" description="Tyrosine-protein phosphatase" evidence="6">
    <location>
        <begin position="338"/>
        <end position="604"/>
    </location>
</feature>
<dbReference type="AlphaFoldDB" id="A0A026VY74"/>
<dbReference type="InterPro" id="IPR003595">
    <property type="entry name" value="Tyr_Pase_cat"/>
</dbReference>
<dbReference type="InterPro" id="IPR000242">
    <property type="entry name" value="PTP_cat"/>
</dbReference>
<dbReference type="OrthoDB" id="6417559at2759"/>
<feature type="domain" description="Tyrosine specific protein phosphatases" evidence="7">
    <location>
        <begin position="525"/>
        <end position="595"/>
    </location>
</feature>
<dbReference type="PROSITE" id="PS50056">
    <property type="entry name" value="TYR_PHOSPHATASE_2"/>
    <property type="match status" value="2"/>
</dbReference>
<feature type="domain" description="Tyrosine specific protein phosphatases" evidence="7">
    <location>
        <begin position="231"/>
        <end position="304"/>
    </location>
</feature>
<dbReference type="SMART" id="SM00404">
    <property type="entry name" value="PTPc_motif"/>
    <property type="match status" value="2"/>
</dbReference>
<accession>A0A026VY74</accession>
<reference evidence="8 9" key="1">
    <citation type="journal article" date="2014" name="Curr. Biol.">
        <title>The genome of the clonal raider ant Cerapachys biroi.</title>
        <authorList>
            <person name="Oxley P.R."/>
            <person name="Ji L."/>
            <person name="Fetter-Pruneda I."/>
            <person name="McKenzie S.K."/>
            <person name="Li C."/>
            <person name="Hu H."/>
            <person name="Zhang G."/>
            <person name="Kronauer D.J."/>
        </authorList>
    </citation>
    <scope>NUCLEOTIDE SEQUENCE [LARGE SCALE GENOMIC DNA]</scope>
</reference>
<dbReference type="Gene3D" id="3.90.190.10">
    <property type="entry name" value="Protein tyrosine phosphatase superfamily"/>
    <property type="match status" value="2"/>
</dbReference>